<dbReference type="InterPro" id="IPR051081">
    <property type="entry name" value="HTH_MetalResp_TranReg"/>
</dbReference>
<dbReference type="Proteomes" id="UP000198224">
    <property type="component" value="Chromosome I"/>
</dbReference>
<evidence type="ECO:0000259" key="4">
    <source>
        <dbReference type="SMART" id="SM00418"/>
    </source>
</evidence>
<evidence type="ECO:0000256" key="2">
    <source>
        <dbReference type="ARBA" id="ARBA00023125"/>
    </source>
</evidence>
<sequence length="112" mass="12043">MSGTFPTGDDLVSLLAALASPHRLRILAALAQQRTYVSELARQLHMNRPLLYMHLQKLEAAGLITGELVTAPDGSSVKYVQAVPFTVPLDLHTIVRAAQSLTGPESAAPQKE</sequence>
<keyword evidence="2" id="KW-0238">DNA-binding</keyword>
<dbReference type="SMART" id="SM00418">
    <property type="entry name" value="HTH_ARSR"/>
    <property type="match status" value="1"/>
</dbReference>
<evidence type="ECO:0000256" key="1">
    <source>
        <dbReference type="ARBA" id="ARBA00023015"/>
    </source>
</evidence>
<dbReference type="InterPro" id="IPR036390">
    <property type="entry name" value="WH_DNA-bd_sf"/>
</dbReference>
<reference evidence="6" key="1">
    <citation type="submission" date="2016-06" db="EMBL/GenBank/DDBJ databases">
        <authorList>
            <person name="Varghese N."/>
            <person name="Submissions Spin"/>
        </authorList>
    </citation>
    <scope>NUCLEOTIDE SEQUENCE [LARGE SCALE GENOMIC DNA]</scope>
    <source>
        <strain evidence="6">DSM 45160</strain>
    </source>
</reference>
<dbReference type="InterPro" id="IPR036388">
    <property type="entry name" value="WH-like_DNA-bd_sf"/>
</dbReference>
<dbReference type="AlphaFoldDB" id="A0A1C4Y5Y4"/>
<evidence type="ECO:0000313" key="6">
    <source>
        <dbReference type="Proteomes" id="UP000198224"/>
    </source>
</evidence>
<dbReference type="InterPro" id="IPR001845">
    <property type="entry name" value="HTH_ArsR_DNA-bd_dom"/>
</dbReference>
<dbReference type="CDD" id="cd00090">
    <property type="entry name" value="HTH_ARSR"/>
    <property type="match status" value="1"/>
</dbReference>
<proteinExistence type="predicted"/>
<protein>
    <submittedName>
        <fullName evidence="5">Transcriptional regulator, ArsR family</fullName>
    </submittedName>
</protein>
<evidence type="ECO:0000256" key="3">
    <source>
        <dbReference type="ARBA" id="ARBA00023163"/>
    </source>
</evidence>
<dbReference type="Pfam" id="PF01022">
    <property type="entry name" value="HTH_5"/>
    <property type="match status" value="1"/>
</dbReference>
<dbReference type="PANTHER" id="PTHR33154">
    <property type="entry name" value="TRANSCRIPTIONAL REGULATOR, ARSR FAMILY"/>
    <property type="match status" value="1"/>
</dbReference>
<dbReference type="InterPro" id="IPR011991">
    <property type="entry name" value="ArsR-like_HTH"/>
</dbReference>
<gene>
    <name evidence="5" type="ORF">GA0070612_4329</name>
</gene>
<dbReference type="EMBL" id="LT607409">
    <property type="protein sequence ID" value="SCF16135.1"/>
    <property type="molecule type" value="Genomic_DNA"/>
</dbReference>
<dbReference type="GO" id="GO:0003677">
    <property type="term" value="F:DNA binding"/>
    <property type="evidence" value="ECO:0007669"/>
    <property type="project" value="UniProtKB-KW"/>
</dbReference>
<dbReference type="GO" id="GO:0003700">
    <property type="term" value="F:DNA-binding transcription factor activity"/>
    <property type="evidence" value="ECO:0007669"/>
    <property type="project" value="InterPro"/>
</dbReference>
<keyword evidence="3" id="KW-0804">Transcription</keyword>
<keyword evidence="6" id="KW-1185">Reference proteome</keyword>
<dbReference type="RefSeq" id="WP_088989563.1">
    <property type="nucleotide sequence ID" value="NZ_LT607409.1"/>
</dbReference>
<accession>A0A1C4Y5Y4</accession>
<feature type="domain" description="HTH arsR-type" evidence="4">
    <location>
        <begin position="13"/>
        <end position="100"/>
    </location>
</feature>
<dbReference type="SUPFAM" id="SSF46785">
    <property type="entry name" value="Winged helix' DNA-binding domain"/>
    <property type="match status" value="1"/>
</dbReference>
<name>A0A1C4Y5Y4_9ACTN</name>
<keyword evidence="1" id="KW-0805">Transcription regulation</keyword>
<organism evidence="5 6">
    <name type="scientific">Micromonospora chokoriensis</name>
    <dbReference type="NCBI Taxonomy" id="356851"/>
    <lineage>
        <taxon>Bacteria</taxon>
        <taxon>Bacillati</taxon>
        <taxon>Actinomycetota</taxon>
        <taxon>Actinomycetes</taxon>
        <taxon>Micromonosporales</taxon>
        <taxon>Micromonosporaceae</taxon>
        <taxon>Micromonospora</taxon>
    </lineage>
</organism>
<dbReference type="Gene3D" id="1.10.10.10">
    <property type="entry name" value="Winged helix-like DNA-binding domain superfamily/Winged helix DNA-binding domain"/>
    <property type="match status" value="1"/>
</dbReference>
<evidence type="ECO:0000313" key="5">
    <source>
        <dbReference type="EMBL" id="SCF16135.1"/>
    </source>
</evidence>
<dbReference type="PANTHER" id="PTHR33154:SF33">
    <property type="entry name" value="TRANSCRIPTIONAL REPRESSOR SDPR"/>
    <property type="match status" value="1"/>
</dbReference>